<dbReference type="EMBL" id="CAII01000454">
    <property type="protein sequence ID" value="CCH98631.1"/>
    <property type="molecule type" value="Genomic_DNA"/>
</dbReference>
<accession>I4FSK6</accession>
<evidence type="ECO:0000256" key="1">
    <source>
        <dbReference type="SAM" id="Coils"/>
    </source>
</evidence>
<reference evidence="3 4" key="1">
    <citation type="submission" date="2012-04" db="EMBL/GenBank/DDBJ databases">
        <authorList>
            <person name="Genoscope - CEA"/>
        </authorList>
    </citation>
    <scope>NUCLEOTIDE SEQUENCE [LARGE SCALE GENOMIC DNA]</scope>
    <source>
        <strain evidence="3 4">9717</strain>
    </source>
</reference>
<dbReference type="SUPFAM" id="SSF53448">
    <property type="entry name" value="Nucleotide-diphospho-sugar transferases"/>
    <property type="match status" value="1"/>
</dbReference>
<dbReference type="GO" id="GO:0016758">
    <property type="term" value="F:hexosyltransferase activity"/>
    <property type="evidence" value="ECO:0007669"/>
    <property type="project" value="UniProtKB-ARBA"/>
</dbReference>
<dbReference type="PANTHER" id="PTHR22916">
    <property type="entry name" value="GLYCOSYLTRANSFERASE"/>
    <property type="match status" value="1"/>
</dbReference>
<comment type="caution">
    <text evidence="3">The sequence shown here is derived from an EMBL/GenBank/DDBJ whole genome shotgun (WGS) entry which is preliminary data.</text>
</comment>
<proteinExistence type="predicted"/>
<evidence type="ECO:0000259" key="2">
    <source>
        <dbReference type="Pfam" id="PF00535"/>
    </source>
</evidence>
<dbReference type="Pfam" id="PF00535">
    <property type="entry name" value="Glycos_transf_2"/>
    <property type="match status" value="1"/>
</dbReference>
<dbReference type="Gene3D" id="3.90.550.10">
    <property type="entry name" value="Spore Coat Polysaccharide Biosynthesis Protein SpsA, Chain A"/>
    <property type="match status" value="1"/>
</dbReference>
<sequence length="373" mass="43050">MSRLHFGKQIFSKTMIVSSPPVSIVIPTYQGERFLEETLASVRAQTYPALEIIISDDGSTDRTLEIVKDFQQQTALDCQVFTHEHLGMVDNWNCAVSRSRGKYIKFLLQDDLLDANCVSEMVELAESDREIGLVFSRRDLLLSEEAKTNDTCLAIVRQIENLHSGWSRLALVQSGRSLLSDPRFLEGCINKIGEPSTVLIRKEVFDTVGEFDPDLCQHVDIDMWCRIMLNYKVGFIDRTLSFFRVHLSQQTLQNQQSDRISTDLQLFLRKMMVDPCYSELPTCLTSAIYVKLKEERDDLLARNTTHQQRIQELEITESELQAERSKHLHLIEKISTELQKAQDVITGMESSKFWKIRTTWKQTKRVLRLPDND</sequence>
<dbReference type="PANTHER" id="PTHR22916:SF3">
    <property type="entry name" value="UDP-GLCNAC:BETAGAL BETA-1,3-N-ACETYLGLUCOSAMINYLTRANSFERASE-LIKE PROTEIN 1"/>
    <property type="match status" value="1"/>
</dbReference>
<keyword evidence="3" id="KW-0808">Transferase</keyword>
<keyword evidence="1" id="KW-0175">Coiled coil</keyword>
<feature type="coiled-coil region" evidence="1">
    <location>
        <begin position="289"/>
        <end position="323"/>
    </location>
</feature>
<dbReference type="InterPro" id="IPR001173">
    <property type="entry name" value="Glyco_trans_2-like"/>
</dbReference>
<dbReference type="HOGENOM" id="CLU_025996_0_4_3"/>
<feature type="domain" description="Glycosyltransferase 2-like" evidence="2">
    <location>
        <begin position="23"/>
        <end position="138"/>
    </location>
</feature>
<organism evidence="3 4">
    <name type="scientific">Microcystis aeruginosa PCC 9717</name>
    <dbReference type="NCBI Taxonomy" id="1160286"/>
    <lineage>
        <taxon>Bacteria</taxon>
        <taxon>Bacillati</taxon>
        <taxon>Cyanobacteriota</taxon>
        <taxon>Cyanophyceae</taxon>
        <taxon>Oscillatoriophycideae</taxon>
        <taxon>Chroococcales</taxon>
        <taxon>Microcystaceae</taxon>
        <taxon>Microcystis</taxon>
    </lineage>
</organism>
<dbReference type="AlphaFoldDB" id="I4FSK6"/>
<protein>
    <submittedName>
        <fullName evidence="3">Glycosyl transferase family 2</fullName>
    </submittedName>
</protein>
<dbReference type="InterPro" id="IPR029044">
    <property type="entry name" value="Nucleotide-diphossugar_trans"/>
</dbReference>
<dbReference type="Proteomes" id="UP000003172">
    <property type="component" value="Unassembled WGS sequence"/>
</dbReference>
<name>I4FSK6_MICAE</name>
<evidence type="ECO:0000313" key="4">
    <source>
        <dbReference type="Proteomes" id="UP000003172"/>
    </source>
</evidence>
<gene>
    <name evidence="3" type="ORF">MICAB_5070003</name>
</gene>
<evidence type="ECO:0000313" key="3">
    <source>
        <dbReference type="EMBL" id="CCH98631.1"/>
    </source>
</evidence>